<dbReference type="InterPro" id="IPR033749">
    <property type="entry name" value="Polyprenyl_synt_CS"/>
</dbReference>
<dbReference type="FunFam" id="1.10.600.10:FF:000001">
    <property type="entry name" value="Geranylgeranyl diphosphate synthase"/>
    <property type="match status" value="1"/>
</dbReference>
<reference evidence="8 9" key="1">
    <citation type="journal article" date="2019" name="Nat. Microbiol.">
        <title>Mediterranean grassland soil C-N compound turnover is dependent on rainfall and depth, and is mediated by genomically divergent microorganisms.</title>
        <authorList>
            <person name="Diamond S."/>
            <person name="Andeer P.F."/>
            <person name="Li Z."/>
            <person name="Crits-Christoph A."/>
            <person name="Burstein D."/>
            <person name="Anantharaman K."/>
            <person name="Lane K.R."/>
            <person name="Thomas B.C."/>
            <person name="Pan C."/>
            <person name="Northen T.R."/>
            <person name="Banfield J.F."/>
        </authorList>
    </citation>
    <scope>NUCLEOTIDE SEQUENCE [LARGE SCALE GENOMIC DNA]</scope>
    <source>
        <strain evidence="8">NP_6</strain>
    </source>
</reference>
<sequence>MALTSRVPAEPFPTPPRAALEAIEARLAAQGQLVEAALDRFLVSGETSPQVVHRAMRHSVFAGGKRLRPVLVLAGADVAGMGPAGVMPAACAVELIHTYSLIHDDLPAMDNSPTRRGRPTCHVVFGDAIAVLAGDALHALAFALLAQTADGSGIPPARAVGAIAEITHGIGTQGMVGGQVLDLLASRGPVAAADVRRIHQLKTGSLIRACVRVGGMLGGATQDDLESLSRYGEHIGLAFQIIDDILDVVGEEAKLGKGTGSDAAQAKVTFPAVFGLDASRSLAEDATAQAIRALEPLGARGTWLRDLAVFLLSRER</sequence>
<evidence type="ECO:0000256" key="1">
    <source>
        <dbReference type="ARBA" id="ARBA00001946"/>
    </source>
</evidence>
<name>A0A537J400_9BACT</name>
<dbReference type="SUPFAM" id="SSF48576">
    <property type="entry name" value="Terpenoid synthases"/>
    <property type="match status" value="1"/>
</dbReference>
<dbReference type="Pfam" id="PF00348">
    <property type="entry name" value="polyprenyl_synt"/>
    <property type="match status" value="1"/>
</dbReference>
<comment type="cofactor">
    <cofactor evidence="1">
        <name>Mg(2+)</name>
        <dbReference type="ChEBI" id="CHEBI:18420"/>
    </cofactor>
</comment>
<dbReference type="InterPro" id="IPR000092">
    <property type="entry name" value="Polyprenyl_synt"/>
</dbReference>
<evidence type="ECO:0000256" key="4">
    <source>
        <dbReference type="ARBA" id="ARBA00022723"/>
    </source>
</evidence>
<evidence type="ECO:0000313" key="8">
    <source>
        <dbReference type="EMBL" id="TMI78264.1"/>
    </source>
</evidence>
<dbReference type="GO" id="GO:0005737">
    <property type="term" value="C:cytoplasm"/>
    <property type="evidence" value="ECO:0007669"/>
    <property type="project" value="UniProtKB-ARBA"/>
</dbReference>
<evidence type="ECO:0000256" key="3">
    <source>
        <dbReference type="ARBA" id="ARBA00022679"/>
    </source>
</evidence>
<dbReference type="Gene3D" id="1.10.600.10">
    <property type="entry name" value="Farnesyl Diphosphate Synthase"/>
    <property type="match status" value="1"/>
</dbReference>
<proteinExistence type="inferred from homology"/>
<organism evidence="8 9">
    <name type="scientific">Candidatus Segetimicrobium genomatis</name>
    <dbReference type="NCBI Taxonomy" id="2569760"/>
    <lineage>
        <taxon>Bacteria</taxon>
        <taxon>Bacillati</taxon>
        <taxon>Candidatus Sysuimicrobiota</taxon>
        <taxon>Candidatus Sysuimicrobiia</taxon>
        <taxon>Candidatus Sysuimicrobiales</taxon>
        <taxon>Candidatus Segetimicrobiaceae</taxon>
        <taxon>Candidatus Segetimicrobium</taxon>
    </lineage>
</organism>
<dbReference type="PROSITE" id="PS00723">
    <property type="entry name" value="POLYPRENYL_SYNTHASE_1"/>
    <property type="match status" value="1"/>
</dbReference>
<dbReference type="NCBIfam" id="NF045485">
    <property type="entry name" value="FPPsyn"/>
    <property type="match status" value="1"/>
</dbReference>
<evidence type="ECO:0000313" key="9">
    <source>
        <dbReference type="Proteomes" id="UP000318093"/>
    </source>
</evidence>
<protein>
    <submittedName>
        <fullName evidence="8">Polyprenyl synthetase family protein</fullName>
    </submittedName>
</protein>
<dbReference type="PROSITE" id="PS00444">
    <property type="entry name" value="POLYPRENYL_SYNTHASE_2"/>
    <property type="match status" value="1"/>
</dbReference>
<dbReference type="AlphaFoldDB" id="A0A537J400"/>
<dbReference type="InterPro" id="IPR008949">
    <property type="entry name" value="Isoprenoid_synthase_dom_sf"/>
</dbReference>
<dbReference type="PANTHER" id="PTHR43281">
    <property type="entry name" value="FARNESYL DIPHOSPHATE SYNTHASE"/>
    <property type="match status" value="1"/>
</dbReference>
<evidence type="ECO:0000256" key="2">
    <source>
        <dbReference type="ARBA" id="ARBA00006706"/>
    </source>
</evidence>
<dbReference type="GO" id="GO:0016114">
    <property type="term" value="P:terpenoid biosynthetic process"/>
    <property type="evidence" value="ECO:0007669"/>
    <property type="project" value="UniProtKB-ARBA"/>
</dbReference>
<dbReference type="Proteomes" id="UP000318093">
    <property type="component" value="Unassembled WGS sequence"/>
</dbReference>
<dbReference type="SFLD" id="SFLDG01017">
    <property type="entry name" value="Polyprenyl_Transferase_Like"/>
    <property type="match status" value="1"/>
</dbReference>
<keyword evidence="6" id="KW-0414">Isoprene biosynthesis</keyword>
<dbReference type="EMBL" id="VBAN01000434">
    <property type="protein sequence ID" value="TMI78264.1"/>
    <property type="molecule type" value="Genomic_DNA"/>
</dbReference>
<evidence type="ECO:0000256" key="7">
    <source>
        <dbReference type="RuleBase" id="RU004466"/>
    </source>
</evidence>
<evidence type="ECO:0000256" key="5">
    <source>
        <dbReference type="ARBA" id="ARBA00022842"/>
    </source>
</evidence>
<dbReference type="CDD" id="cd00685">
    <property type="entry name" value="Trans_IPPS_HT"/>
    <property type="match status" value="1"/>
</dbReference>
<keyword evidence="5" id="KW-0460">Magnesium</keyword>
<dbReference type="SFLD" id="SFLDS00005">
    <property type="entry name" value="Isoprenoid_Synthase_Type_I"/>
    <property type="match status" value="1"/>
</dbReference>
<dbReference type="GO" id="GO:0046872">
    <property type="term" value="F:metal ion binding"/>
    <property type="evidence" value="ECO:0007669"/>
    <property type="project" value="UniProtKB-KW"/>
</dbReference>
<comment type="caution">
    <text evidence="8">The sequence shown here is derived from an EMBL/GenBank/DDBJ whole genome shotgun (WGS) entry which is preliminary data.</text>
</comment>
<evidence type="ECO:0000256" key="6">
    <source>
        <dbReference type="ARBA" id="ARBA00023229"/>
    </source>
</evidence>
<accession>A0A537J400</accession>
<keyword evidence="4" id="KW-0479">Metal-binding</keyword>
<keyword evidence="3 7" id="KW-0808">Transferase</keyword>
<dbReference type="InterPro" id="IPR053378">
    <property type="entry name" value="Prenyl_diphosphate_synthase"/>
</dbReference>
<dbReference type="PANTHER" id="PTHR43281:SF1">
    <property type="entry name" value="FARNESYL DIPHOSPHATE SYNTHASE"/>
    <property type="match status" value="1"/>
</dbReference>
<comment type="similarity">
    <text evidence="2 7">Belongs to the FPP/GGPP synthase family.</text>
</comment>
<gene>
    <name evidence="8" type="ORF">E6H03_12395</name>
</gene>
<dbReference type="GO" id="GO:0004659">
    <property type="term" value="F:prenyltransferase activity"/>
    <property type="evidence" value="ECO:0007669"/>
    <property type="project" value="InterPro"/>
</dbReference>